<keyword evidence="3" id="KW-0560">Oxidoreductase</keyword>
<accession>A0ABS4JL48</accession>
<dbReference type="EC" id="1.13.11.2" evidence="3"/>
<dbReference type="PROSITE" id="PS51819">
    <property type="entry name" value="VOC"/>
    <property type="match status" value="2"/>
</dbReference>
<comment type="caution">
    <text evidence="3">The sequence shown here is derived from an EMBL/GenBank/DDBJ whole genome shotgun (WGS) entry which is preliminary data.</text>
</comment>
<evidence type="ECO:0000259" key="2">
    <source>
        <dbReference type="PROSITE" id="PS51819"/>
    </source>
</evidence>
<dbReference type="InterPro" id="IPR037523">
    <property type="entry name" value="VOC_core"/>
</dbReference>
<keyword evidence="1" id="KW-0479">Metal-binding</keyword>
<dbReference type="SUPFAM" id="SSF54593">
    <property type="entry name" value="Glyoxalase/Bleomycin resistance protein/Dihydroxybiphenyl dioxygenase"/>
    <property type="match status" value="2"/>
</dbReference>
<dbReference type="InterPro" id="IPR004360">
    <property type="entry name" value="Glyas_Fos-R_dOase_dom"/>
</dbReference>
<organism evidence="3 4">
    <name type="scientific">Paenibacillus shirakamiensis</name>
    <dbReference type="NCBI Taxonomy" id="1265935"/>
    <lineage>
        <taxon>Bacteria</taxon>
        <taxon>Bacillati</taxon>
        <taxon>Bacillota</taxon>
        <taxon>Bacilli</taxon>
        <taxon>Bacillales</taxon>
        <taxon>Paenibacillaceae</taxon>
        <taxon>Paenibacillus</taxon>
    </lineage>
</organism>
<protein>
    <submittedName>
        <fullName evidence="3">Catechol 2,3-dioxygenase</fullName>
        <ecNumber evidence="3">1.13.11.2</ecNumber>
    </submittedName>
</protein>
<dbReference type="InterPro" id="IPR018146">
    <property type="entry name" value="Glyoxalase_1_CS"/>
</dbReference>
<dbReference type="GO" id="GO:0018577">
    <property type="term" value="F:catechol 2,3-dioxygenase activity"/>
    <property type="evidence" value="ECO:0007669"/>
    <property type="project" value="UniProtKB-EC"/>
</dbReference>
<dbReference type="CDD" id="cd16359">
    <property type="entry name" value="VOC_BsCatE_like_C"/>
    <property type="match status" value="1"/>
</dbReference>
<reference evidence="3 4" key="1">
    <citation type="submission" date="2021-03" db="EMBL/GenBank/DDBJ databases">
        <title>Genomic Encyclopedia of Type Strains, Phase IV (KMG-IV): sequencing the most valuable type-strain genomes for metagenomic binning, comparative biology and taxonomic classification.</title>
        <authorList>
            <person name="Goeker M."/>
        </authorList>
    </citation>
    <scope>NUCLEOTIDE SEQUENCE [LARGE SCALE GENOMIC DNA]</scope>
    <source>
        <strain evidence="3 4">DSM 26806</strain>
    </source>
</reference>
<keyword evidence="4" id="KW-1185">Reference proteome</keyword>
<evidence type="ECO:0000313" key="4">
    <source>
        <dbReference type="Proteomes" id="UP001519288"/>
    </source>
</evidence>
<evidence type="ECO:0000313" key="3">
    <source>
        <dbReference type="EMBL" id="MBP2002413.1"/>
    </source>
</evidence>
<dbReference type="PROSITE" id="PS00934">
    <property type="entry name" value="GLYOXALASE_I_1"/>
    <property type="match status" value="1"/>
</dbReference>
<name>A0ABS4JL48_9BACL</name>
<proteinExistence type="predicted"/>
<dbReference type="EMBL" id="JAGGLD010000008">
    <property type="protein sequence ID" value="MBP2002413.1"/>
    <property type="molecule type" value="Genomic_DNA"/>
</dbReference>
<gene>
    <name evidence="3" type="ORF">J2Z69_003486</name>
</gene>
<sequence>MTIIHPQTTLGVVQLRVSDLETSTIFYTEVIGLNILHQSDYKVELTVDGEHSIVILSELTKGTVLPQRSGAGLYHFAILVPDRASLGLVVRNLVKHNIPVGQGDHLVSEALYISDPDNNGIEIYRDRPRDTWTRDEQGLIVMTTDPVDVEGLLAASEGLTWSGLPEGTVIGHVHFHVADLNQAEAFYVGVLGFEIVARYGDSALFISAGGYHHHIGLNTWAGVGASPVPENAAGLDFYEIIVPSRQELDVVVGRLRASGTEVHDGDDGVYYAKDPFNIKAKLSVA</sequence>
<evidence type="ECO:0000256" key="1">
    <source>
        <dbReference type="ARBA" id="ARBA00022723"/>
    </source>
</evidence>
<dbReference type="Pfam" id="PF00903">
    <property type="entry name" value="Glyoxalase"/>
    <property type="match status" value="2"/>
</dbReference>
<feature type="domain" description="VOC" evidence="2">
    <location>
        <begin position="9"/>
        <end position="126"/>
    </location>
</feature>
<feature type="domain" description="VOC" evidence="2">
    <location>
        <begin position="169"/>
        <end position="285"/>
    </location>
</feature>
<dbReference type="PANTHER" id="PTHR43279">
    <property type="entry name" value="CATECHOL-2,3-DIOXYGENASE"/>
    <property type="match status" value="1"/>
</dbReference>
<dbReference type="InterPro" id="IPR029068">
    <property type="entry name" value="Glyas_Bleomycin-R_OHBP_Dase"/>
</dbReference>
<dbReference type="Gene3D" id="3.10.180.10">
    <property type="entry name" value="2,3-Dihydroxybiphenyl 1,2-Dioxygenase, domain 1"/>
    <property type="match status" value="2"/>
</dbReference>
<dbReference type="Proteomes" id="UP001519288">
    <property type="component" value="Unassembled WGS sequence"/>
</dbReference>
<dbReference type="PANTHER" id="PTHR43279:SF1">
    <property type="entry name" value="CATECHOL-2,3-DIOXYGENASE"/>
    <property type="match status" value="1"/>
</dbReference>
<dbReference type="RefSeq" id="WP_209865396.1">
    <property type="nucleotide sequence ID" value="NZ_JAGGLD010000008.1"/>
</dbReference>